<dbReference type="Pfam" id="PF17775">
    <property type="entry name" value="YchJ_M-like"/>
    <property type="match status" value="1"/>
</dbReference>
<evidence type="ECO:0000259" key="2">
    <source>
        <dbReference type="Pfam" id="PF17775"/>
    </source>
</evidence>
<dbReference type="InterPro" id="IPR032710">
    <property type="entry name" value="NTF2-like_dom_sf"/>
</dbReference>
<dbReference type="PANTHER" id="PTHR33747:SF1">
    <property type="entry name" value="ADENYLATE CYCLASE-ASSOCIATED CAP C-TERMINAL DOMAIN-CONTAINING PROTEIN"/>
    <property type="match status" value="1"/>
</dbReference>
<sequence>MQRSVSHVGGAAAPSVLATPQRVPLPLQRSAAPALRTSDPASGGSCSCDPAPRTAVLAAAGKAKGAAGSKGKGFGAANAASASKLGVTQTCACGSKSVYRECCEPYHAGAAVPPDVEAALRARFCAFVKGRVPYLVSTFHPNYHSFKYEGSAPGGATAQLRRDVEAATKRFTYSNLKVLAAEAGSHPDEAFITFRYNSVNKVNPDRGIDGSIIISTTVERSRFLRAPTPDASSAAGAGPGAWLFADYELIDYPSWMEEAKQAERRAREGQQGQPQQVAAETASAAGAAR</sequence>
<dbReference type="Proteomes" id="UP000075714">
    <property type="component" value="Unassembled WGS sequence"/>
</dbReference>
<gene>
    <name evidence="3" type="ORF">GPECTOR_5g408</name>
</gene>
<reference evidence="4" key="1">
    <citation type="journal article" date="2016" name="Nat. Commun.">
        <title>The Gonium pectorale genome demonstrates co-option of cell cycle regulation during the evolution of multicellularity.</title>
        <authorList>
            <person name="Hanschen E.R."/>
            <person name="Marriage T.N."/>
            <person name="Ferris P.J."/>
            <person name="Hamaji T."/>
            <person name="Toyoda A."/>
            <person name="Fujiyama A."/>
            <person name="Neme R."/>
            <person name="Noguchi H."/>
            <person name="Minakuchi Y."/>
            <person name="Suzuki M."/>
            <person name="Kawai-Toyooka H."/>
            <person name="Smith D.R."/>
            <person name="Sparks H."/>
            <person name="Anderson J."/>
            <person name="Bakaric R."/>
            <person name="Luria V."/>
            <person name="Karger A."/>
            <person name="Kirschner M.W."/>
            <person name="Durand P.M."/>
            <person name="Michod R.E."/>
            <person name="Nozaki H."/>
            <person name="Olson B.J."/>
        </authorList>
    </citation>
    <scope>NUCLEOTIDE SEQUENCE [LARGE SCALE GENOMIC DNA]</scope>
    <source>
        <strain evidence="4">NIES-2863</strain>
    </source>
</reference>
<dbReference type="InterPro" id="IPR048469">
    <property type="entry name" value="YchJ-like_M"/>
</dbReference>
<feature type="compositionally biased region" description="Low complexity" evidence="1">
    <location>
        <begin position="269"/>
        <end position="289"/>
    </location>
</feature>
<feature type="compositionally biased region" description="Basic and acidic residues" evidence="1">
    <location>
        <begin position="259"/>
        <end position="268"/>
    </location>
</feature>
<proteinExistence type="predicted"/>
<dbReference type="EMBL" id="LSYV01000006">
    <property type="protein sequence ID" value="KXZ54324.1"/>
    <property type="molecule type" value="Genomic_DNA"/>
</dbReference>
<evidence type="ECO:0000313" key="4">
    <source>
        <dbReference type="Proteomes" id="UP000075714"/>
    </source>
</evidence>
<evidence type="ECO:0000256" key="1">
    <source>
        <dbReference type="SAM" id="MobiDB-lite"/>
    </source>
</evidence>
<dbReference type="Gene3D" id="3.10.450.50">
    <property type="match status" value="1"/>
</dbReference>
<keyword evidence="4" id="KW-1185">Reference proteome</keyword>
<dbReference type="PANTHER" id="PTHR33747">
    <property type="entry name" value="UPF0225 PROTEIN SCO1677"/>
    <property type="match status" value="1"/>
</dbReference>
<dbReference type="AlphaFoldDB" id="A0A150GWY6"/>
<comment type="caution">
    <text evidence="3">The sequence shown here is derived from an EMBL/GenBank/DDBJ whole genome shotgun (WGS) entry which is preliminary data.</text>
</comment>
<feature type="domain" description="YchJ-like middle NTF2-like" evidence="2">
    <location>
        <begin position="117"/>
        <end position="226"/>
    </location>
</feature>
<dbReference type="OrthoDB" id="535134at2759"/>
<protein>
    <recommendedName>
        <fullName evidence="2">YchJ-like middle NTF2-like domain-containing protein</fullName>
    </recommendedName>
</protein>
<accession>A0A150GWY6</accession>
<name>A0A150GWY6_GONPE</name>
<evidence type="ECO:0000313" key="3">
    <source>
        <dbReference type="EMBL" id="KXZ54324.1"/>
    </source>
</evidence>
<organism evidence="3 4">
    <name type="scientific">Gonium pectorale</name>
    <name type="common">Green alga</name>
    <dbReference type="NCBI Taxonomy" id="33097"/>
    <lineage>
        <taxon>Eukaryota</taxon>
        <taxon>Viridiplantae</taxon>
        <taxon>Chlorophyta</taxon>
        <taxon>core chlorophytes</taxon>
        <taxon>Chlorophyceae</taxon>
        <taxon>CS clade</taxon>
        <taxon>Chlamydomonadales</taxon>
        <taxon>Volvocaceae</taxon>
        <taxon>Gonium</taxon>
    </lineage>
</organism>
<feature type="region of interest" description="Disordered" evidence="1">
    <location>
        <begin position="259"/>
        <end position="289"/>
    </location>
</feature>
<dbReference type="SUPFAM" id="SSF54427">
    <property type="entry name" value="NTF2-like"/>
    <property type="match status" value="1"/>
</dbReference>